<comment type="caution">
    <text evidence="1">The sequence shown here is derived from an EMBL/GenBank/DDBJ whole genome shotgun (WGS) entry which is preliminary data.</text>
</comment>
<gene>
    <name evidence="1" type="ORF">HNR46_000191</name>
</gene>
<accession>A0A840V7N8</accession>
<dbReference type="RefSeq" id="WP_184014897.1">
    <property type="nucleotide sequence ID" value="NZ_JACHFD010000001.1"/>
</dbReference>
<dbReference type="EMBL" id="JACHFD010000001">
    <property type="protein sequence ID" value="MBB5349970.1"/>
    <property type="molecule type" value="Genomic_DNA"/>
</dbReference>
<protein>
    <submittedName>
        <fullName evidence="1">Uncharacterized protein</fullName>
    </submittedName>
</protein>
<sequence>MAKSDYIEQGNPSFSTQLLTFKNALGSYGVTLGLSEADMTQHGADADYLAYLLERDEVLKNASRQSSAWTRLIRQGGTPTSGAPVAPVLPVEVPAVGPGIEERFRALVRRIKAHPAYSEAIGLALGIEGSQTTGPELATLAPVLKLTVAGGKVEIAWGWQGYGSHLDMIEILVDRGSGFGPLTFDTTPGYTDTASFPATPTRWAYKAIYHQGDSPVGQWSSEVSVIVGG</sequence>
<evidence type="ECO:0000313" key="1">
    <source>
        <dbReference type="EMBL" id="MBB5349970.1"/>
    </source>
</evidence>
<evidence type="ECO:0000313" key="2">
    <source>
        <dbReference type="Proteomes" id="UP000557717"/>
    </source>
</evidence>
<dbReference type="AlphaFoldDB" id="A0A840V7N8"/>
<dbReference type="Proteomes" id="UP000557717">
    <property type="component" value="Unassembled WGS sequence"/>
</dbReference>
<reference evidence="1 2" key="1">
    <citation type="submission" date="2020-08" db="EMBL/GenBank/DDBJ databases">
        <title>Genomic Encyclopedia of Type Strains, Phase IV (KMG-IV): sequencing the most valuable type-strain genomes for metagenomic binning, comparative biology and taxonomic classification.</title>
        <authorList>
            <person name="Goeker M."/>
        </authorList>
    </citation>
    <scope>NUCLEOTIDE SEQUENCE [LARGE SCALE GENOMIC DNA]</scope>
    <source>
        <strain evidence="1 2">YC6886</strain>
    </source>
</reference>
<keyword evidence="2" id="KW-1185">Reference proteome</keyword>
<name>A0A840V7N8_9BACT</name>
<proteinExistence type="predicted"/>
<organism evidence="1 2">
    <name type="scientific">Haloferula luteola</name>
    <dbReference type="NCBI Taxonomy" id="595692"/>
    <lineage>
        <taxon>Bacteria</taxon>
        <taxon>Pseudomonadati</taxon>
        <taxon>Verrucomicrobiota</taxon>
        <taxon>Verrucomicrobiia</taxon>
        <taxon>Verrucomicrobiales</taxon>
        <taxon>Verrucomicrobiaceae</taxon>
        <taxon>Haloferula</taxon>
    </lineage>
</organism>